<keyword evidence="1" id="KW-0378">Hydrolase</keyword>
<dbReference type="InterPro" id="IPR036457">
    <property type="entry name" value="PPM-type-like_dom_sf"/>
</dbReference>
<dbReference type="InterPro" id="IPR001932">
    <property type="entry name" value="PPM-type_phosphatase-like_dom"/>
</dbReference>
<dbReference type="Proteomes" id="UP000094379">
    <property type="component" value="Unassembled WGS sequence"/>
</dbReference>
<name>A0A1E3GNH7_9GAMM</name>
<dbReference type="CDD" id="cd04598">
    <property type="entry name" value="CBS_pair_GGDEF_EAL"/>
    <property type="match status" value="1"/>
</dbReference>
<dbReference type="PANTHER" id="PTHR43156">
    <property type="entry name" value="STAGE II SPORULATION PROTEIN E-RELATED"/>
    <property type="match status" value="1"/>
</dbReference>
<dbReference type="STRING" id="291169.A9E74_02659"/>
<dbReference type="PANTHER" id="PTHR43156:SF9">
    <property type="entry name" value="HAMP DOMAIN-CONTAINING PROTEIN"/>
    <property type="match status" value="1"/>
</dbReference>
<evidence type="ECO:0000313" key="4">
    <source>
        <dbReference type="Proteomes" id="UP000094379"/>
    </source>
</evidence>
<keyword evidence="4" id="KW-1185">Reference proteome</keyword>
<dbReference type="Pfam" id="PF07228">
    <property type="entry name" value="SpoIIE"/>
    <property type="match status" value="1"/>
</dbReference>
<evidence type="ECO:0000259" key="2">
    <source>
        <dbReference type="SMART" id="SM00331"/>
    </source>
</evidence>
<feature type="domain" description="PPM-type phosphatase" evidence="2">
    <location>
        <begin position="178"/>
        <end position="411"/>
    </location>
</feature>
<dbReference type="Gene3D" id="3.60.40.10">
    <property type="entry name" value="PPM-type phosphatase domain"/>
    <property type="match status" value="1"/>
</dbReference>
<dbReference type="InterPro" id="IPR052016">
    <property type="entry name" value="Bact_Sigma-Reg"/>
</dbReference>
<dbReference type="SMART" id="SM00331">
    <property type="entry name" value="PP2C_SIG"/>
    <property type="match status" value="1"/>
</dbReference>
<dbReference type="EMBL" id="MCRI01000053">
    <property type="protein sequence ID" value="ODN65570.1"/>
    <property type="molecule type" value="Genomic_DNA"/>
</dbReference>
<dbReference type="AlphaFoldDB" id="A0A1E3GNH7"/>
<evidence type="ECO:0000256" key="1">
    <source>
        <dbReference type="ARBA" id="ARBA00022801"/>
    </source>
</evidence>
<dbReference type="GO" id="GO:0016791">
    <property type="term" value="F:phosphatase activity"/>
    <property type="evidence" value="ECO:0007669"/>
    <property type="project" value="TreeGrafter"/>
</dbReference>
<gene>
    <name evidence="3" type="ORF">A9E74_02659</name>
</gene>
<comment type="caution">
    <text evidence="3">The sequence shown here is derived from an EMBL/GenBank/DDBJ whole genome shotgun (WGS) entry which is preliminary data.</text>
</comment>
<dbReference type="SUPFAM" id="SSF81606">
    <property type="entry name" value="PP2C-like"/>
    <property type="match status" value="1"/>
</dbReference>
<dbReference type="PATRIC" id="fig|291169.3.peg.2684"/>
<sequence>MNAVFDATRTQLPRTRQACAGDLLSHSLKVTPETCNQDVQNTFAQNKSLISLPVVETGRAIGLINRNIFMSHVSKPFHREIYGKKSCIAFMDKEPLQADEAMSIEELTFRAVASGEKAFADGFIITNQHGDYLGMGRGMDLMSQVADIQAEKNRQILHSIDYASVIQRAMLRQSQSVLQEAFHDAYMIWEPRDVVGGDFYHFCRYNNGWFAAIADCTGHGVPGAFMTMIASSCLTQALEMYGPESPAQLLACVNGSIKSLLGQFADAATRPESDEGLDAGFIWFNSDSKTLTYAGAKTSLFYITPDEDQVQTLDGVRMGVGYIDSPEDFQWKNSELKTPDDTLFFITTDGLIDQIGDAKKIAFGKRHIRDTLHLCKQQTTKEICQSLLAQFNSWQGSEPRRDDLTFFCFRSH</sequence>
<reference evidence="3 4" key="1">
    <citation type="submission" date="2016-07" db="EMBL/GenBank/DDBJ databases">
        <title>Draft Genome Sequence of Methylophaga muralis Bur 1.</title>
        <authorList>
            <person name="Vasilenko O.V."/>
            <person name="Doronina N.V."/>
            <person name="Shmareva M.N."/>
            <person name="Tarlachkov S.V."/>
            <person name="Mustakhimov I."/>
            <person name="Trotsenko Y.A."/>
        </authorList>
    </citation>
    <scope>NUCLEOTIDE SEQUENCE [LARGE SCALE GENOMIC DNA]</scope>
    <source>
        <strain evidence="3 4">Bur 1</strain>
    </source>
</reference>
<proteinExistence type="predicted"/>
<organism evidence="3 4">
    <name type="scientific">Methylophaga muralis</name>
    <dbReference type="NCBI Taxonomy" id="291169"/>
    <lineage>
        <taxon>Bacteria</taxon>
        <taxon>Pseudomonadati</taxon>
        <taxon>Pseudomonadota</taxon>
        <taxon>Gammaproteobacteria</taxon>
        <taxon>Thiotrichales</taxon>
        <taxon>Piscirickettsiaceae</taxon>
        <taxon>Methylophaga</taxon>
    </lineage>
</organism>
<evidence type="ECO:0000313" key="3">
    <source>
        <dbReference type="EMBL" id="ODN65570.1"/>
    </source>
</evidence>
<dbReference type="RefSeq" id="WP_069297015.1">
    <property type="nucleotide sequence ID" value="NZ_MCRI01000053.1"/>
</dbReference>
<protein>
    <submittedName>
        <fullName evidence="3">Stage II sporulation protein E (SpoIIE)</fullName>
    </submittedName>
</protein>
<accession>A0A1E3GNH7</accession>